<dbReference type="InterPro" id="IPR003029">
    <property type="entry name" value="S1_domain"/>
</dbReference>
<dbReference type="CDD" id="cd04455">
    <property type="entry name" value="S1_NusA"/>
    <property type="match status" value="1"/>
</dbReference>
<keyword evidence="2 7" id="KW-0963">Cytoplasm</keyword>
<dbReference type="InterPro" id="IPR012340">
    <property type="entry name" value="NA-bd_OB-fold"/>
</dbReference>
<dbReference type="FunFam" id="3.30.300.20:FF:000005">
    <property type="entry name" value="Transcription termination/antitermination protein NusA"/>
    <property type="match status" value="1"/>
</dbReference>
<dbReference type="SUPFAM" id="SSF50249">
    <property type="entry name" value="Nucleic acid-binding proteins"/>
    <property type="match status" value="1"/>
</dbReference>
<dbReference type="PROSITE" id="PS50084">
    <property type="entry name" value="KH_TYPE_1"/>
    <property type="match status" value="1"/>
</dbReference>
<dbReference type="GO" id="GO:0031564">
    <property type="term" value="P:transcription antitermination"/>
    <property type="evidence" value="ECO:0007669"/>
    <property type="project" value="UniProtKB-UniRule"/>
</dbReference>
<keyword evidence="11" id="KW-1185">Reference proteome</keyword>
<keyword evidence="4 7" id="KW-0694">RNA-binding</keyword>
<dbReference type="Pfam" id="PF08529">
    <property type="entry name" value="NusA_N"/>
    <property type="match status" value="1"/>
</dbReference>
<dbReference type="GO" id="GO:0005829">
    <property type="term" value="C:cytosol"/>
    <property type="evidence" value="ECO:0007669"/>
    <property type="project" value="TreeGrafter"/>
</dbReference>
<dbReference type="InterPro" id="IPR030842">
    <property type="entry name" value="TF_NusA_bacterial"/>
</dbReference>
<dbReference type="GO" id="GO:0003746">
    <property type="term" value="F:translation elongation factor activity"/>
    <property type="evidence" value="ECO:0007669"/>
    <property type="project" value="UniProtKB-KW"/>
</dbReference>
<keyword evidence="3 7" id="KW-0889">Transcription antitermination</keyword>
<dbReference type="Gene3D" id="2.40.50.140">
    <property type="entry name" value="Nucleic acid-binding proteins"/>
    <property type="match status" value="1"/>
</dbReference>
<evidence type="ECO:0000256" key="7">
    <source>
        <dbReference type="HAMAP-Rule" id="MF_00945"/>
    </source>
</evidence>
<feature type="region of interest" description="Disordered" evidence="8">
    <location>
        <begin position="414"/>
        <end position="456"/>
    </location>
</feature>
<dbReference type="PANTHER" id="PTHR22648">
    <property type="entry name" value="TRANSCRIPTION TERMINATION FACTOR NUSA"/>
    <property type="match status" value="1"/>
</dbReference>
<dbReference type="GO" id="GO:0006353">
    <property type="term" value="P:DNA-templated transcription termination"/>
    <property type="evidence" value="ECO:0007669"/>
    <property type="project" value="UniProtKB-UniRule"/>
</dbReference>
<dbReference type="Pfam" id="PF26594">
    <property type="entry name" value="KH_NusA_2nd"/>
    <property type="match status" value="1"/>
</dbReference>
<dbReference type="InterPro" id="IPR036555">
    <property type="entry name" value="NusA_N_sf"/>
</dbReference>
<protein>
    <recommendedName>
        <fullName evidence="7">Transcription termination/antitermination protein NusA</fullName>
    </recommendedName>
</protein>
<dbReference type="InterPro" id="IPR009019">
    <property type="entry name" value="KH_sf_prok-type"/>
</dbReference>
<comment type="subunit">
    <text evidence="7">Monomer. Binds directly to the core enzyme of the DNA-dependent RNA polymerase and to nascent RNA.</text>
</comment>
<evidence type="ECO:0000256" key="3">
    <source>
        <dbReference type="ARBA" id="ARBA00022814"/>
    </source>
</evidence>
<dbReference type="GO" id="GO:0003700">
    <property type="term" value="F:DNA-binding transcription factor activity"/>
    <property type="evidence" value="ECO:0007669"/>
    <property type="project" value="InterPro"/>
</dbReference>
<accession>A0A2Z6AXD8</accession>
<comment type="subcellular location">
    <subcellularLocation>
        <location evidence="7">Cytoplasm</location>
    </subcellularLocation>
</comment>
<dbReference type="InterPro" id="IPR010213">
    <property type="entry name" value="TF_NusA"/>
</dbReference>
<dbReference type="GO" id="GO:0000166">
    <property type="term" value="F:nucleotide binding"/>
    <property type="evidence" value="ECO:0007669"/>
    <property type="project" value="InterPro"/>
</dbReference>
<dbReference type="InterPro" id="IPR013735">
    <property type="entry name" value="TF_NusA_N"/>
</dbReference>
<dbReference type="Gene3D" id="1.10.150.20">
    <property type="entry name" value="5' to 3' exonuclease, C-terminal subdomain"/>
    <property type="match status" value="1"/>
</dbReference>
<dbReference type="OrthoDB" id="9807233at2"/>
<proteinExistence type="inferred from homology"/>
<evidence type="ECO:0000256" key="5">
    <source>
        <dbReference type="ARBA" id="ARBA00023015"/>
    </source>
</evidence>
<dbReference type="NCBIfam" id="TIGR01953">
    <property type="entry name" value="NusA"/>
    <property type="match status" value="1"/>
</dbReference>
<dbReference type="SUPFAM" id="SSF69705">
    <property type="entry name" value="Transcription factor NusA, N-terminal domain"/>
    <property type="match status" value="1"/>
</dbReference>
<dbReference type="Gene3D" id="3.30.1480.10">
    <property type="entry name" value="NusA, N-terminal domain"/>
    <property type="match status" value="1"/>
</dbReference>
<dbReference type="InterPro" id="IPR015946">
    <property type="entry name" value="KH_dom-like_a/b"/>
</dbReference>
<evidence type="ECO:0000313" key="11">
    <source>
        <dbReference type="Proteomes" id="UP000269883"/>
    </source>
</evidence>
<feature type="compositionally biased region" description="Basic and acidic residues" evidence="8">
    <location>
        <begin position="416"/>
        <end position="430"/>
    </location>
</feature>
<dbReference type="GO" id="GO:0003723">
    <property type="term" value="F:RNA binding"/>
    <property type="evidence" value="ECO:0007669"/>
    <property type="project" value="UniProtKB-UniRule"/>
</dbReference>
<evidence type="ECO:0000256" key="8">
    <source>
        <dbReference type="SAM" id="MobiDB-lite"/>
    </source>
</evidence>
<evidence type="ECO:0000256" key="1">
    <source>
        <dbReference type="ARBA" id="ARBA00022472"/>
    </source>
</evidence>
<evidence type="ECO:0000313" key="10">
    <source>
        <dbReference type="EMBL" id="BBD07917.1"/>
    </source>
</evidence>
<keyword evidence="1 7" id="KW-0806">Transcription termination</keyword>
<dbReference type="CDD" id="cd02134">
    <property type="entry name" value="KH-II_NusA_rpt1"/>
    <property type="match status" value="1"/>
</dbReference>
<dbReference type="InterPro" id="IPR025249">
    <property type="entry name" value="TF_NusA_KH_1st"/>
</dbReference>
<dbReference type="Proteomes" id="UP000269883">
    <property type="component" value="Chromosome"/>
</dbReference>
<feature type="domain" description="S1 motif" evidence="9">
    <location>
        <begin position="135"/>
        <end position="199"/>
    </location>
</feature>
<dbReference type="EMBL" id="AP017378">
    <property type="protein sequence ID" value="BBD07917.1"/>
    <property type="molecule type" value="Genomic_DNA"/>
</dbReference>
<evidence type="ECO:0000256" key="6">
    <source>
        <dbReference type="ARBA" id="ARBA00023163"/>
    </source>
</evidence>
<keyword evidence="5 7" id="KW-0805">Transcription regulation</keyword>
<comment type="function">
    <text evidence="7">Participates in both transcription termination and antitermination.</text>
</comment>
<dbReference type="Gene3D" id="3.30.300.20">
    <property type="match status" value="2"/>
</dbReference>
<dbReference type="SMART" id="SM00322">
    <property type="entry name" value="KH"/>
    <property type="match status" value="2"/>
</dbReference>
<dbReference type="PANTHER" id="PTHR22648:SF0">
    <property type="entry name" value="TRANSCRIPTION TERMINATION_ANTITERMINATION PROTEIN NUSA"/>
    <property type="match status" value="1"/>
</dbReference>
<organism evidence="10 11">
    <name type="scientific">Desulfovibrio ferrophilus</name>
    <dbReference type="NCBI Taxonomy" id="241368"/>
    <lineage>
        <taxon>Bacteria</taxon>
        <taxon>Pseudomonadati</taxon>
        <taxon>Thermodesulfobacteriota</taxon>
        <taxon>Desulfovibrionia</taxon>
        <taxon>Desulfovibrionales</taxon>
        <taxon>Desulfovibrionaceae</taxon>
        <taxon>Desulfovibrio</taxon>
    </lineage>
</organism>
<keyword evidence="6 7" id="KW-0804">Transcription</keyword>
<dbReference type="SMART" id="SM00316">
    <property type="entry name" value="S1"/>
    <property type="match status" value="1"/>
</dbReference>
<dbReference type="CDD" id="cd22529">
    <property type="entry name" value="KH-II_NusA_rpt2"/>
    <property type="match status" value="1"/>
</dbReference>
<dbReference type="FunFam" id="2.40.50.140:FF:000058">
    <property type="entry name" value="Transcription termination/antitermination protein NusA"/>
    <property type="match status" value="1"/>
</dbReference>
<gene>
    <name evidence="7" type="primary">nusA</name>
    <name evidence="10" type="ORF">DFE_1191</name>
</gene>
<keyword evidence="10" id="KW-0251">Elongation factor</keyword>
<dbReference type="HAMAP" id="MF_00945_B">
    <property type="entry name" value="NusA_B"/>
    <property type="match status" value="1"/>
</dbReference>
<comment type="similarity">
    <text evidence="7">Belongs to the NusA family.</text>
</comment>
<dbReference type="FunFam" id="3.30.300.20:FF:000002">
    <property type="entry name" value="Transcription termination/antitermination protein NusA"/>
    <property type="match status" value="1"/>
</dbReference>
<dbReference type="AlphaFoldDB" id="A0A2Z6AXD8"/>
<dbReference type="PROSITE" id="PS50126">
    <property type="entry name" value="S1"/>
    <property type="match status" value="1"/>
</dbReference>
<evidence type="ECO:0000259" key="9">
    <source>
        <dbReference type="PROSITE" id="PS50126"/>
    </source>
</evidence>
<dbReference type="InterPro" id="IPR058582">
    <property type="entry name" value="KH_NusA_2nd"/>
</dbReference>
<dbReference type="RefSeq" id="WP_126377582.1">
    <property type="nucleotide sequence ID" value="NZ_AP017378.1"/>
</dbReference>
<evidence type="ECO:0000256" key="2">
    <source>
        <dbReference type="ARBA" id="ARBA00022490"/>
    </source>
</evidence>
<sequence>MSMELRKAIDQISKDKGIDRDLLVDTLEEAVRTSVMRKFGDEIDIEVSFNEEDGEIEVYQFKAVVEEVEDEGTEITLADAQQHDPGAQMDDELGFRLKVEDLGRIAAQSAKQVIIQRMRDAEQEIIYEEYKDRIGEIASGIIQRRDKMGWIINLGRTEALLPKDEQIPRERYKRGDRVQAFMIDVRREGRGPQVIVSRSHPDYMITLFKREVPEVADNTVSIIGVARDPGSRAKVAVTSHDRDVDPVGACVGIRGSRIQNVVQELRGERIDIVVWSPDVATYAVNALSPAIITRITVDEEEKMLEVVVPDDQLTLAIGRKGQNVKLASKLLDWKIDIFTESRYGELHAELQSLEQIASVAEIPVEKFIVAGYDSMEKLVTASDEQLQEIESITEDKVGDIRSAINLLNSFHSQAAAHEEQDGLKDEEKAPATEAGEESEADEQAEKPVDATDESAE</sequence>
<evidence type="ECO:0000256" key="4">
    <source>
        <dbReference type="ARBA" id="ARBA00022884"/>
    </source>
</evidence>
<reference evidence="10 11" key="1">
    <citation type="journal article" date="2018" name="Sci. Adv.">
        <title>Multi-heme cytochromes provide a pathway for survival in energy-limited environments.</title>
        <authorList>
            <person name="Deng X."/>
            <person name="Dohmae N."/>
            <person name="Nealson K.H."/>
            <person name="Hashimoto K."/>
            <person name="Okamoto A."/>
        </authorList>
    </citation>
    <scope>NUCLEOTIDE SEQUENCE [LARGE SCALE GENOMIC DNA]</scope>
    <source>
        <strain evidence="10 11">IS5</strain>
    </source>
</reference>
<dbReference type="InterPro" id="IPR004087">
    <property type="entry name" value="KH_dom"/>
</dbReference>
<dbReference type="Pfam" id="PF00575">
    <property type="entry name" value="S1"/>
    <property type="match status" value="1"/>
</dbReference>
<dbReference type="Pfam" id="PF13184">
    <property type="entry name" value="KH_NusA_1st"/>
    <property type="match status" value="1"/>
</dbReference>
<dbReference type="InterPro" id="IPR010995">
    <property type="entry name" value="DNA_repair_Rad51/TF_NusA_a-hlx"/>
</dbReference>
<dbReference type="SUPFAM" id="SSF47794">
    <property type="entry name" value="Rad51 N-terminal domain-like"/>
    <property type="match status" value="1"/>
</dbReference>
<dbReference type="KEGG" id="dfl:DFE_1191"/>
<keyword evidence="10" id="KW-0648">Protein biosynthesis</keyword>
<dbReference type="SUPFAM" id="SSF54814">
    <property type="entry name" value="Prokaryotic type KH domain (KH-domain type II)"/>
    <property type="match status" value="2"/>
</dbReference>
<name>A0A2Z6AXD8_9BACT</name>